<accession>A0A382EDA0</accession>
<protein>
    <submittedName>
        <fullName evidence="2">Uncharacterized protein</fullName>
    </submittedName>
</protein>
<organism evidence="2">
    <name type="scientific">marine metagenome</name>
    <dbReference type="NCBI Taxonomy" id="408172"/>
    <lineage>
        <taxon>unclassified sequences</taxon>
        <taxon>metagenomes</taxon>
        <taxon>ecological metagenomes</taxon>
    </lineage>
</organism>
<evidence type="ECO:0000256" key="1">
    <source>
        <dbReference type="SAM" id="MobiDB-lite"/>
    </source>
</evidence>
<reference evidence="2" key="1">
    <citation type="submission" date="2018-05" db="EMBL/GenBank/DDBJ databases">
        <authorList>
            <person name="Lanie J.A."/>
            <person name="Ng W.-L."/>
            <person name="Kazmierczak K.M."/>
            <person name="Andrzejewski T.M."/>
            <person name="Davidsen T.M."/>
            <person name="Wayne K.J."/>
            <person name="Tettelin H."/>
            <person name="Glass J.I."/>
            <person name="Rusch D."/>
            <person name="Podicherti R."/>
            <person name="Tsui H.-C.T."/>
            <person name="Winkler M.E."/>
        </authorList>
    </citation>
    <scope>NUCLEOTIDE SEQUENCE</scope>
</reference>
<name>A0A382EDA0_9ZZZZ</name>
<dbReference type="AlphaFoldDB" id="A0A382EDA0"/>
<gene>
    <name evidence="2" type="ORF">METZ01_LOCUS201542</name>
</gene>
<feature type="region of interest" description="Disordered" evidence="1">
    <location>
        <begin position="287"/>
        <end position="309"/>
    </location>
</feature>
<sequence>MLLLGGNLMNQSIDWWHSALDSTGEHDGDLISRIGELNLNFGLTDDWNLQVNMTGGNRTMNFPGIPNIHHREEGRSGLASTKVMLRYLINNRDFGPGDRLFLGFGLSIPSKHTLKEDPFALGKRGLVHTHFDMSEGVYRSLSEIQFFRRTESPFIIGAVSRLEVPLGPSEYGYLPGTEIAVAGMTYWQGKSFLGGMPYFLATGQFRSEDYWDGNMAPNSGATIVQAGAGLVWNVSELLITLSIQAPIIFKTNMMGEEMNVESRTDVWISSLSVRKIFDLSWLFSEEEDEEEPEHEHEGEMDHKMKKMER</sequence>
<dbReference type="EMBL" id="UINC01043940">
    <property type="protein sequence ID" value="SVB48688.1"/>
    <property type="molecule type" value="Genomic_DNA"/>
</dbReference>
<proteinExistence type="predicted"/>
<feature type="compositionally biased region" description="Basic and acidic residues" evidence="1">
    <location>
        <begin position="293"/>
        <end position="309"/>
    </location>
</feature>
<evidence type="ECO:0000313" key="2">
    <source>
        <dbReference type="EMBL" id="SVB48688.1"/>
    </source>
</evidence>